<comment type="caution">
    <text evidence="2">The sequence shown here is derived from an EMBL/GenBank/DDBJ whole genome shotgun (WGS) entry which is preliminary data.</text>
</comment>
<keyword evidence="3" id="KW-1185">Reference proteome</keyword>
<dbReference type="OrthoDB" id="662468at2"/>
<organism evidence="2 3">
    <name type="scientific">Pelobium manganitolerans</name>
    <dbReference type="NCBI Taxonomy" id="1842495"/>
    <lineage>
        <taxon>Bacteria</taxon>
        <taxon>Pseudomonadati</taxon>
        <taxon>Bacteroidota</taxon>
        <taxon>Sphingobacteriia</taxon>
        <taxon>Sphingobacteriales</taxon>
        <taxon>Sphingobacteriaceae</taxon>
        <taxon>Pelobium</taxon>
    </lineage>
</organism>
<feature type="signal peptide" evidence="1">
    <location>
        <begin position="1"/>
        <end position="21"/>
    </location>
</feature>
<feature type="chain" id="PRO_5019069757" description="Outer membrane protein beta-barrel domain-containing protein" evidence="1">
    <location>
        <begin position="22"/>
        <end position="171"/>
    </location>
</feature>
<gene>
    <name evidence="2" type="ORF">BCY91_16690</name>
</gene>
<dbReference type="EMBL" id="MBTA01000008">
    <property type="protein sequence ID" value="RKD17637.1"/>
    <property type="molecule type" value="Genomic_DNA"/>
</dbReference>
<evidence type="ECO:0000313" key="3">
    <source>
        <dbReference type="Proteomes" id="UP000283433"/>
    </source>
</evidence>
<sequence length="171" mass="18521">MRQCIILTGCLAVLFTSTVYAQSKGATDGFPLKITGYFGLVHPVATLQNSDIKMNFDNSYSVGFVSGISFQKNPKFGYSLEIVSMIEATSHSSTVKNIVIQPGVYFPLKGGWTITNRFSFETNGRYGITPSVGKVLVKGNHPVSLTLPLPMRIGNEKDFSIGTAVLFTVGI</sequence>
<evidence type="ECO:0000313" key="2">
    <source>
        <dbReference type="EMBL" id="RKD17637.1"/>
    </source>
</evidence>
<dbReference type="AlphaFoldDB" id="A0A419S7S6"/>
<proteinExistence type="predicted"/>
<dbReference type="Proteomes" id="UP000283433">
    <property type="component" value="Unassembled WGS sequence"/>
</dbReference>
<accession>A0A419S7S6</accession>
<keyword evidence="1" id="KW-0732">Signal</keyword>
<protein>
    <recommendedName>
        <fullName evidence="4">Outer membrane protein beta-barrel domain-containing protein</fullName>
    </recommendedName>
</protein>
<dbReference type="RefSeq" id="WP_120181116.1">
    <property type="nucleotide sequence ID" value="NZ_MBTA01000008.1"/>
</dbReference>
<evidence type="ECO:0000256" key="1">
    <source>
        <dbReference type="SAM" id="SignalP"/>
    </source>
</evidence>
<evidence type="ECO:0008006" key="4">
    <source>
        <dbReference type="Google" id="ProtNLM"/>
    </source>
</evidence>
<reference evidence="2 3" key="1">
    <citation type="submission" date="2016-07" db="EMBL/GenBank/DDBJ databases">
        <title>Genome of Pelobium manganitolerans.</title>
        <authorList>
            <person name="Wu S."/>
            <person name="Wang G."/>
        </authorList>
    </citation>
    <scope>NUCLEOTIDE SEQUENCE [LARGE SCALE GENOMIC DNA]</scope>
    <source>
        <strain evidence="2 3">YS-25</strain>
    </source>
</reference>
<name>A0A419S7S6_9SPHI</name>